<protein>
    <recommendedName>
        <fullName evidence="2">Endonuclease/exonuclease/phosphatase domain-containing protein</fullName>
    </recommendedName>
</protein>
<gene>
    <name evidence="1" type="primary">LOC107825614</name>
</gene>
<reference evidence="1" key="1">
    <citation type="submission" date="2025-08" db="UniProtKB">
        <authorList>
            <consortium name="RefSeq"/>
        </authorList>
    </citation>
    <scope>IDENTIFICATION</scope>
</reference>
<dbReference type="PANTHER" id="PTHR33710:SF23">
    <property type="entry name" value="NON-LTR RETROELEMENT REVERSE TRANSCRIPTASE"/>
    <property type="match status" value="1"/>
</dbReference>
<sequence length="245" mass="28253">MDNVLIWNVRSVNTQKAFQRLIKLHRKYNFYLIGLETWQDIDQLEIYRRSLDIKTVVANVNGKIWAFIDEDIDVEVLYDMEQQLNLKLFHRVLGKHLIVTLVYAKCTALERIELWESLYHLASDMMIPWLVGGDFNVILSEEEKYGGLPVSNNEVADFAYCVDTCALYDVGFKGSLYTWWNGRSDDACIFKRIDRYLAIQQFQDMFPSLEVEQLIKYGSDHAPLVFSCNVNTVKASSALSSPGGN</sequence>
<dbReference type="SUPFAM" id="SSF56219">
    <property type="entry name" value="DNase I-like"/>
    <property type="match status" value="1"/>
</dbReference>
<dbReference type="KEGG" id="nta:107825614"/>
<dbReference type="OrthoDB" id="1748181at2759"/>
<dbReference type="AlphaFoldDB" id="A0A1S4D3R9"/>
<dbReference type="Gene3D" id="3.60.10.10">
    <property type="entry name" value="Endonuclease/exonuclease/phosphatase"/>
    <property type="match status" value="1"/>
</dbReference>
<dbReference type="PaxDb" id="4097-A0A1S4D3R9"/>
<dbReference type="PANTHER" id="PTHR33710">
    <property type="entry name" value="BNAC02G09200D PROTEIN"/>
    <property type="match status" value="1"/>
</dbReference>
<proteinExistence type="predicted"/>
<dbReference type="InterPro" id="IPR036691">
    <property type="entry name" value="Endo/exonu/phosph_ase_sf"/>
</dbReference>
<evidence type="ECO:0000313" key="1">
    <source>
        <dbReference type="RefSeq" id="XP_016507978.1"/>
    </source>
</evidence>
<evidence type="ECO:0008006" key="2">
    <source>
        <dbReference type="Google" id="ProtNLM"/>
    </source>
</evidence>
<name>A0A1S4D3R9_TOBAC</name>
<organism evidence="1">
    <name type="scientific">Nicotiana tabacum</name>
    <name type="common">Common tobacco</name>
    <dbReference type="NCBI Taxonomy" id="4097"/>
    <lineage>
        <taxon>Eukaryota</taxon>
        <taxon>Viridiplantae</taxon>
        <taxon>Streptophyta</taxon>
        <taxon>Embryophyta</taxon>
        <taxon>Tracheophyta</taxon>
        <taxon>Spermatophyta</taxon>
        <taxon>Magnoliopsida</taxon>
        <taxon>eudicotyledons</taxon>
        <taxon>Gunneridae</taxon>
        <taxon>Pentapetalae</taxon>
        <taxon>asterids</taxon>
        <taxon>lamiids</taxon>
        <taxon>Solanales</taxon>
        <taxon>Solanaceae</taxon>
        <taxon>Nicotianoideae</taxon>
        <taxon>Nicotianeae</taxon>
        <taxon>Nicotiana</taxon>
    </lineage>
</organism>
<dbReference type="RefSeq" id="XP_016507978.1">
    <property type="nucleotide sequence ID" value="XM_016652492.1"/>
</dbReference>
<accession>A0A1S4D3R9</accession>